<dbReference type="AlphaFoldDB" id="A0A0P7U9N7"/>
<protein>
    <recommendedName>
        <fullName evidence="2">Spectrin repeats metazoan domain-containing protein</fullName>
    </recommendedName>
</protein>
<feature type="coiled-coil region" evidence="1">
    <location>
        <begin position="419"/>
        <end position="473"/>
    </location>
</feature>
<reference evidence="3 4" key="1">
    <citation type="submission" date="2015-08" db="EMBL/GenBank/DDBJ databases">
        <title>The genome of the Asian arowana (Scleropages formosus).</title>
        <authorList>
            <person name="Tan M.H."/>
            <person name="Gan H.M."/>
            <person name="Croft L.J."/>
            <person name="Austin C.M."/>
        </authorList>
    </citation>
    <scope>NUCLEOTIDE SEQUENCE [LARGE SCALE GENOMIC DNA]</scope>
    <source>
        <strain evidence="3">Aro1</strain>
    </source>
</reference>
<dbReference type="SUPFAM" id="SSF46966">
    <property type="entry name" value="Spectrin repeat"/>
    <property type="match status" value="2"/>
</dbReference>
<dbReference type="InterPro" id="IPR058157">
    <property type="entry name" value="Spectrin_met"/>
</dbReference>
<gene>
    <name evidence="3" type="ORF">Z043_117318</name>
</gene>
<accession>A0A0P7U9N7</accession>
<feature type="domain" description="Spectrin repeats metazoan" evidence="2">
    <location>
        <begin position="97"/>
        <end position="191"/>
    </location>
</feature>
<sequence>MKGTSTALCGNVELGSALSQSEDMLNKHLELSAQAQDMAGELSAAVELVTQLEELESVEAAQFSGRSGLLREELRALSRSLAERVETLRAYVCFLRTAEEVDERMQSLQQGYRERPQDEVCEEESECRWQGLLERFLTMQDQGHGFIRSSTMVSKSLGLDVTAAVGVVEKAMAHLSKKKAALMDLWVSWQLQVSHIKSVKKQWKKFKEHLKKTVHDLEAMGEVLAPVSSADLGSDLVTVTKLQENFQRVKPHLMQLNAEVEYLVKISELFTQRGIPVKEKSEKVAELLHVHQGVKEKAKECENILGTAVRFHQVYDELENMLLSTSASPLPGTSHAHLQLTQHQERRSHAHHLYQLAITLGAEVTNAVRQAHALGFSVQRLQGRLERLQRESEGWWAEAERREENLLSNVHHCLFKEELHELRESFKELKKKFNNLKFSYVKRNEKARNLKAVKNQIQQMELYVEKLQVLQKKVQTFALKVSTSTEKQLVGGGPREMEDAVNELRRQLGDLGKALEEYKQSLERTARLQQAVDEFQFWCDELSSTIVRVGKFSSECGTKEAVAVLYRQFEKFVWPMVPQQEERIQQITEVALRLHGPEEGKKFVEKTTARHNEIVESIKELCSGLLDLEAKLP</sequence>
<dbReference type="EMBL" id="JARO02007110">
    <property type="protein sequence ID" value="KPP64348.1"/>
    <property type="molecule type" value="Genomic_DNA"/>
</dbReference>
<keyword evidence="1" id="KW-0175">Coiled coil</keyword>
<feature type="non-terminal residue" evidence="3">
    <location>
        <position position="633"/>
    </location>
</feature>
<evidence type="ECO:0000313" key="4">
    <source>
        <dbReference type="Proteomes" id="UP000034805"/>
    </source>
</evidence>
<evidence type="ECO:0000256" key="1">
    <source>
        <dbReference type="SAM" id="Coils"/>
    </source>
</evidence>
<comment type="caution">
    <text evidence="3">The sequence shown here is derived from an EMBL/GenBank/DDBJ whole genome shotgun (WGS) entry which is preliminary data.</text>
</comment>
<evidence type="ECO:0000313" key="3">
    <source>
        <dbReference type="EMBL" id="KPP64348.1"/>
    </source>
</evidence>
<evidence type="ECO:0000259" key="2">
    <source>
        <dbReference type="Pfam" id="PF25101"/>
    </source>
</evidence>
<dbReference type="Pfam" id="PF25101">
    <property type="entry name" value="Spectrin_7"/>
    <property type="match status" value="1"/>
</dbReference>
<name>A0A0P7U9N7_SCLFO</name>
<organism evidence="3 4">
    <name type="scientific">Scleropages formosus</name>
    <name type="common">Asian bonytongue</name>
    <name type="synonym">Osteoglossum formosum</name>
    <dbReference type="NCBI Taxonomy" id="113540"/>
    <lineage>
        <taxon>Eukaryota</taxon>
        <taxon>Metazoa</taxon>
        <taxon>Chordata</taxon>
        <taxon>Craniata</taxon>
        <taxon>Vertebrata</taxon>
        <taxon>Euteleostomi</taxon>
        <taxon>Actinopterygii</taxon>
        <taxon>Neopterygii</taxon>
        <taxon>Teleostei</taxon>
        <taxon>Osteoglossocephala</taxon>
        <taxon>Osteoglossomorpha</taxon>
        <taxon>Osteoglossiformes</taxon>
        <taxon>Osteoglossidae</taxon>
        <taxon>Scleropages</taxon>
    </lineage>
</organism>
<dbReference type="Proteomes" id="UP000034805">
    <property type="component" value="Unassembled WGS sequence"/>
</dbReference>
<proteinExistence type="predicted"/>
<dbReference type="Gene3D" id="1.20.58.60">
    <property type="match status" value="2"/>
</dbReference>